<gene>
    <name evidence="1" type="ORF">JZ00_10415</name>
</gene>
<evidence type="ECO:0008006" key="3">
    <source>
        <dbReference type="Google" id="ProtNLM"/>
    </source>
</evidence>
<sequence length="92" mass="9364">MAACVLSPTAGDDTYVCDSGTSATGLTDLSGNNGLTVSGSGLIQGNVVFDAGNNRIEINADGVVDGDVEQGSEADEFEMNGGRILSIRPLRN</sequence>
<evidence type="ECO:0000313" key="1">
    <source>
        <dbReference type="EMBL" id="KHK64721.1"/>
    </source>
</evidence>
<dbReference type="Proteomes" id="UP000030949">
    <property type="component" value="Unassembled WGS sequence"/>
</dbReference>
<organism evidence="1 2">
    <name type="scientific">Pseudomonas frederiksbergensis</name>
    <dbReference type="NCBI Taxonomy" id="104087"/>
    <lineage>
        <taxon>Bacteria</taxon>
        <taxon>Pseudomonadati</taxon>
        <taxon>Pseudomonadota</taxon>
        <taxon>Gammaproteobacteria</taxon>
        <taxon>Pseudomonadales</taxon>
        <taxon>Pseudomonadaceae</taxon>
        <taxon>Pseudomonas</taxon>
    </lineage>
</organism>
<name>A0A0B1Z6C3_9PSED</name>
<reference evidence="2" key="1">
    <citation type="submission" date="2015-03" db="EMBL/GenBank/DDBJ databases">
        <title>Pseudomonas frederiksbergensis hydrocarbon degrader.</title>
        <authorList>
            <person name="Brown L.M."/>
            <person name="Ruiz O.N."/>
            <person name="Mueller S."/>
            <person name="Gunasekera T.S."/>
        </authorList>
    </citation>
    <scope>NUCLEOTIDE SEQUENCE [LARGE SCALE GENOMIC DNA]</scope>
    <source>
        <strain evidence="2">SI8</strain>
    </source>
</reference>
<dbReference type="EMBL" id="JQGJ01000005">
    <property type="protein sequence ID" value="KHK64721.1"/>
    <property type="molecule type" value="Genomic_DNA"/>
</dbReference>
<proteinExistence type="predicted"/>
<accession>A0A0B1Z6C3</accession>
<comment type="caution">
    <text evidence="1">The sequence shown here is derived from an EMBL/GenBank/DDBJ whole genome shotgun (WGS) entry which is preliminary data.</text>
</comment>
<protein>
    <recommendedName>
        <fullName evidence="3">Autotransporter outer membrane beta-barrel domain-containing protein</fullName>
    </recommendedName>
</protein>
<evidence type="ECO:0000313" key="2">
    <source>
        <dbReference type="Proteomes" id="UP000030949"/>
    </source>
</evidence>
<dbReference type="AlphaFoldDB" id="A0A0B1Z6C3"/>